<keyword evidence="5" id="KW-0804">Transcription</keyword>
<evidence type="ECO:0000256" key="4">
    <source>
        <dbReference type="ARBA" id="ARBA00023125"/>
    </source>
</evidence>
<dbReference type="CDD" id="cd00009">
    <property type="entry name" value="AAA"/>
    <property type="match status" value="1"/>
</dbReference>
<dbReference type="InterPro" id="IPR025662">
    <property type="entry name" value="Sigma_54_int_dom_ATP-bd_1"/>
</dbReference>
<dbReference type="AlphaFoldDB" id="E5Y5D6"/>
<dbReference type="GO" id="GO:0000156">
    <property type="term" value="F:phosphorelay response regulator activity"/>
    <property type="evidence" value="ECO:0007669"/>
    <property type="project" value="InterPro"/>
</dbReference>
<dbReference type="InterPro" id="IPR027417">
    <property type="entry name" value="P-loop_NTPase"/>
</dbReference>
<reference evidence="8 9" key="1">
    <citation type="submission" date="2010-10" db="EMBL/GenBank/DDBJ databases">
        <authorList>
            <consortium name="The Broad Institute Genome Sequencing Platform"/>
            <person name="Ward D."/>
            <person name="Earl A."/>
            <person name="Feldgarden M."/>
            <person name="Young S.K."/>
            <person name="Gargeya S."/>
            <person name="Zeng Q."/>
            <person name="Alvarado L."/>
            <person name="Berlin A."/>
            <person name="Bochicchio J."/>
            <person name="Chapman S.B."/>
            <person name="Chen Z."/>
            <person name="Freedman E."/>
            <person name="Gellesch M."/>
            <person name="Goldberg J."/>
            <person name="Griggs A."/>
            <person name="Gujja S."/>
            <person name="Heilman E."/>
            <person name="Heiman D."/>
            <person name="Howarth C."/>
            <person name="Mehta T."/>
            <person name="Neiman D."/>
            <person name="Pearson M."/>
            <person name="Roberts A."/>
            <person name="Saif S."/>
            <person name="Shea T."/>
            <person name="Shenoy N."/>
            <person name="Sisk P."/>
            <person name="Stolte C."/>
            <person name="Sykes S."/>
            <person name="White J."/>
            <person name="Yandava C."/>
            <person name="Allen-Vercoe E."/>
            <person name="Sibley C."/>
            <person name="Ambrose C.E."/>
            <person name="Strauss J."/>
            <person name="Daigneault M."/>
            <person name="Haas B."/>
            <person name="Nusbaum C."/>
            <person name="Birren B."/>
        </authorList>
    </citation>
    <scope>NUCLEOTIDE SEQUENCE [LARGE SCALE GENOMIC DNA]</scope>
    <source>
        <strain evidence="8 9">3_1_6</strain>
    </source>
</reference>
<dbReference type="Pfam" id="PF08448">
    <property type="entry name" value="PAS_4"/>
    <property type="match status" value="1"/>
</dbReference>
<dbReference type="RefSeq" id="WP_005026542.1">
    <property type="nucleotide sequence ID" value="NZ_KE150238.1"/>
</dbReference>
<dbReference type="InterPro" id="IPR002078">
    <property type="entry name" value="Sigma_54_int"/>
</dbReference>
<evidence type="ECO:0000256" key="3">
    <source>
        <dbReference type="ARBA" id="ARBA00023015"/>
    </source>
</evidence>
<evidence type="ECO:0000256" key="1">
    <source>
        <dbReference type="ARBA" id="ARBA00022741"/>
    </source>
</evidence>
<dbReference type="Pfam" id="PF00158">
    <property type="entry name" value="Sigma54_activat"/>
    <property type="match status" value="1"/>
</dbReference>
<dbReference type="Pfam" id="PF25601">
    <property type="entry name" value="AAA_lid_14"/>
    <property type="match status" value="1"/>
</dbReference>
<dbReference type="PROSITE" id="PS50045">
    <property type="entry name" value="SIGMA54_INTERACT_4"/>
    <property type="match status" value="1"/>
</dbReference>
<feature type="domain" description="PAS" evidence="7">
    <location>
        <begin position="197"/>
        <end position="242"/>
    </location>
</feature>
<dbReference type="GeneID" id="78086522"/>
<dbReference type="PROSITE" id="PS00688">
    <property type="entry name" value="SIGMA54_INTERACT_3"/>
    <property type="match status" value="1"/>
</dbReference>
<dbReference type="InterPro" id="IPR002197">
    <property type="entry name" value="HTH_Fis"/>
</dbReference>
<keyword evidence="1" id="KW-0547">Nucleotide-binding</keyword>
<dbReference type="Gene3D" id="1.10.8.60">
    <property type="match status" value="1"/>
</dbReference>
<dbReference type="CDD" id="cd00130">
    <property type="entry name" value="PAS"/>
    <property type="match status" value="1"/>
</dbReference>
<dbReference type="InterPro" id="IPR009057">
    <property type="entry name" value="Homeodomain-like_sf"/>
</dbReference>
<keyword evidence="9" id="KW-1185">Reference proteome</keyword>
<dbReference type="NCBIfam" id="TIGR00229">
    <property type="entry name" value="sensory_box"/>
    <property type="match status" value="1"/>
</dbReference>
<dbReference type="SUPFAM" id="SSF52540">
    <property type="entry name" value="P-loop containing nucleoside triphosphate hydrolases"/>
    <property type="match status" value="1"/>
</dbReference>
<dbReference type="SUPFAM" id="SSF46689">
    <property type="entry name" value="Homeodomain-like"/>
    <property type="match status" value="1"/>
</dbReference>
<sequence>MKDILVLVTLQPLLRAIQKYILEEDRARVDIQYCKNLNGIIDFIDKKLPSSVEVIISTPGPSFFIAQLIKKKIPILPLEYNNIDIIKSLHMALSVCPGCVAYGHYLQETQWLDDIRKMVGQDFGNFLFGNDDATNADILRKLQGRGVRAIVGGGYICNIAQEMGFLVFPVEVNRFTVKETIHKALSIADTQKYARYSQKNIDTILSNQAEAVITVDQDNEITFFNKSAEKLFAVSGADVIGRKSWNIFPQNTFEAVLKGGEPQETHPHTVHGVDIVGNYRPVFDNGSVIGAVGTFSTMTDIQKKDEFIRKYYAPKTAQAKHSFDDFYGGGLLFQELLERARCFARTDETILITGESGTGKEVMAGSIHNASRRGSKPFLSINSAAIPATLMESELFGYEPGAFTGGKKNGSPGMFEFAHGGTLFLDEIGEMPLELQSKLLRVIQEKEVRRIGASRVIPVDVRIIAATNKDLNGEVAANRFRADLYYRLNILHLHLPPLRAYTESAGEIAEKILRKLAPGSEPDRAAPLRALLAKTGQYRWPGNLRELENIVRRYLALSPYLSRSIKLSDIFEPSELAEGPRESGGWENSGELQKILSTYYRMGCSKTLTAQELGISRSTLWRKLRQIRNPDS</sequence>
<dbReference type="InterPro" id="IPR035965">
    <property type="entry name" value="PAS-like_dom_sf"/>
</dbReference>
<dbReference type="Gene3D" id="1.10.10.60">
    <property type="entry name" value="Homeodomain-like"/>
    <property type="match status" value="1"/>
</dbReference>
<dbReference type="EMBL" id="ADCP02000001">
    <property type="protein sequence ID" value="EFV44903.1"/>
    <property type="molecule type" value="Genomic_DNA"/>
</dbReference>
<dbReference type="Gene3D" id="3.40.50.2300">
    <property type="match status" value="1"/>
</dbReference>
<proteinExistence type="predicted"/>
<evidence type="ECO:0000256" key="5">
    <source>
        <dbReference type="ARBA" id="ARBA00023163"/>
    </source>
</evidence>
<dbReference type="GO" id="GO:0043565">
    <property type="term" value="F:sequence-specific DNA binding"/>
    <property type="evidence" value="ECO:0007669"/>
    <property type="project" value="InterPro"/>
</dbReference>
<dbReference type="Gene3D" id="3.40.50.10660">
    <property type="entry name" value="PrpR receptor domain-like"/>
    <property type="match status" value="1"/>
</dbReference>
<dbReference type="Proteomes" id="UP000006034">
    <property type="component" value="Unassembled WGS sequence"/>
</dbReference>
<dbReference type="InterPro" id="IPR010524">
    <property type="entry name" value="Sig_transdc_resp-reg_PrpR_N"/>
</dbReference>
<dbReference type="Pfam" id="PF06506">
    <property type="entry name" value="PrpR_N"/>
    <property type="match status" value="1"/>
</dbReference>
<dbReference type="Gene3D" id="3.30.450.20">
    <property type="entry name" value="PAS domain"/>
    <property type="match status" value="1"/>
</dbReference>
<dbReference type="SUPFAM" id="SSF159800">
    <property type="entry name" value="PrpR receptor domain-like"/>
    <property type="match status" value="1"/>
</dbReference>
<evidence type="ECO:0000259" key="7">
    <source>
        <dbReference type="PROSITE" id="PS50112"/>
    </source>
</evidence>
<dbReference type="FunFam" id="3.40.50.300:FF:000006">
    <property type="entry name" value="DNA-binding transcriptional regulator NtrC"/>
    <property type="match status" value="1"/>
</dbReference>
<dbReference type="InterPro" id="IPR058031">
    <property type="entry name" value="AAA_lid_NorR"/>
</dbReference>
<gene>
    <name evidence="8" type="ORF">HMPREF0179_01399</name>
</gene>
<evidence type="ECO:0000256" key="2">
    <source>
        <dbReference type="ARBA" id="ARBA00022840"/>
    </source>
</evidence>
<dbReference type="Gene3D" id="3.40.50.300">
    <property type="entry name" value="P-loop containing nucleotide triphosphate hydrolases"/>
    <property type="match status" value="1"/>
</dbReference>
<dbReference type="HOGENOM" id="CLU_000445_8_5_7"/>
<name>E5Y5D6_BILW3</name>
<dbReference type="GO" id="GO:0005524">
    <property type="term" value="F:ATP binding"/>
    <property type="evidence" value="ECO:0007669"/>
    <property type="project" value="UniProtKB-KW"/>
</dbReference>
<dbReference type="InterPro" id="IPR025943">
    <property type="entry name" value="Sigma_54_int_dom_ATP-bd_2"/>
</dbReference>
<dbReference type="PROSITE" id="PS00676">
    <property type="entry name" value="SIGMA54_INTERACT_2"/>
    <property type="match status" value="1"/>
</dbReference>
<dbReference type="OrthoDB" id="9804019at2"/>
<dbReference type="SMART" id="SM00382">
    <property type="entry name" value="AAA"/>
    <property type="match status" value="1"/>
</dbReference>
<evidence type="ECO:0000313" key="9">
    <source>
        <dbReference type="Proteomes" id="UP000006034"/>
    </source>
</evidence>
<dbReference type="PROSITE" id="PS00675">
    <property type="entry name" value="SIGMA54_INTERACT_1"/>
    <property type="match status" value="1"/>
</dbReference>
<dbReference type="PANTHER" id="PTHR32071">
    <property type="entry name" value="TRANSCRIPTIONAL REGULATORY PROTEIN"/>
    <property type="match status" value="1"/>
</dbReference>
<dbReference type="InterPro" id="IPR013656">
    <property type="entry name" value="PAS_4"/>
</dbReference>
<evidence type="ECO:0000259" key="6">
    <source>
        <dbReference type="PROSITE" id="PS50045"/>
    </source>
</evidence>
<organism evidence="8 9">
    <name type="scientific">Bilophila wadsworthia (strain 3_1_6)</name>
    <dbReference type="NCBI Taxonomy" id="563192"/>
    <lineage>
        <taxon>Bacteria</taxon>
        <taxon>Pseudomonadati</taxon>
        <taxon>Thermodesulfobacteriota</taxon>
        <taxon>Desulfovibrionia</taxon>
        <taxon>Desulfovibrionales</taxon>
        <taxon>Desulfovibrionaceae</taxon>
        <taxon>Bilophila</taxon>
    </lineage>
</organism>
<dbReference type="GO" id="GO:0006355">
    <property type="term" value="P:regulation of DNA-templated transcription"/>
    <property type="evidence" value="ECO:0007669"/>
    <property type="project" value="InterPro"/>
</dbReference>
<feature type="domain" description="Sigma-54 factor interaction" evidence="6">
    <location>
        <begin position="326"/>
        <end position="556"/>
    </location>
</feature>
<comment type="caution">
    <text evidence="8">The sequence shown here is derived from an EMBL/GenBank/DDBJ whole genome shotgun (WGS) entry which is preliminary data.</text>
</comment>
<dbReference type="PANTHER" id="PTHR32071:SF57">
    <property type="entry name" value="C4-DICARBOXYLATE TRANSPORT TRANSCRIPTIONAL REGULATORY PROTEIN DCTD"/>
    <property type="match status" value="1"/>
</dbReference>
<dbReference type="Pfam" id="PF02954">
    <property type="entry name" value="HTH_8"/>
    <property type="match status" value="1"/>
</dbReference>
<keyword evidence="3" id="KW-0805">Transcription regulation</keyword>
<dbReference type="InterPro" id="IPR025944">
    <property type="entry name" value="Sigma_54_int_dom_CS"/>
</dbReference>
<protein>
    <submittedName>
        <fullName evidence="8">PAS domain S-box protein</fullName>
    </submittedName>
</protein>
<accession>E5Y5D6</accession>
<evidence type="ECO:0000313" key="8">
    <source>
        <dbReference type="EMBL" id="EFV44903.1"/>
    </source>
</evidence>
<dbReference type="InterPro" id="IPR000014">
    <property type="entry name" value="PAS"/>
</dbReference>
<dbReference type="PROSITE" id="PS50112">
    <property type="entry name" value="PAS"/>
    <property type="match status" value="1"/>
</dbReference>
<reference evidence="8 9" key="2">
    <citation type="submission" date="2013-04" db="EMBL/GenBank/DDBJ databases">
        <title>The Genome Sequence of Bilophila wadsworthia 3_1_6.</title>
        <authorList>
            <consortium name="The Broad Institute Genomics Platform"/>
            <person name="Earl A."/>
            <person name="Ward D."/>
            <person name="Feldgarden M."/>
            <person name="Gevers D."/>
            <person name="Sibley C."/>
            <person name="Strauss J."/>
            <person name="Allen-Vercoe E."/>
            <person name="Walker B."/>
            <person name="Young S."/>
            <person name="Zeng Q."/>
            <person name="Gargeya S."/>
            <person name="Fitzgerald M."/>
            <person name="Haas B."/>
            <person name="Abouelleil A."/>
            <person name="Allen A.W."/>
            <person name="Alvarado L."/>
            <person name="Arachchi H.M."/>
            <person name="Berlin A.M."/>
            <person name="Chapman S.B."/>
            <person name="Gainer-Dewar J."/>
            <person name="Goldberg J."/>
            <person name="Griggs A."/>
            <person name="Gujja S."/>
            <person name="Hansen M."/>
            <person name="Howarth C."/>
            <person name="Imamovic A."/>
            <person name="Ireland A."/>
            <person name="Larimer J."/>
            <person name="McCowan C."/>
            <person name="Murphy C."/>
            <person name="Pearson M."/>
            <person name="Poon T.W."/>
            <person name="Priest M."/>
            <person name="Roberts A."/>
            <person name="Saif S."/>
            <person name="Shea T."/>
            <person name="Sisk P."/>
            <person name="Sykes S."/>
            <person name="Wortman J."/>
            <person name="Nusbaum C."/>
            <person name="Birren B."/>
        </authorList>
    </citation>
    <scope>NUCLEOTIDE SEQUENCE [LARGE SCALE GENOMIC DNA]</scope>
    <source>
        <strain evidence="8 9">3_1_6</strain>
    </source>
</reference>
<dbReference type="InterPro" id="IPR003593">
    <property type="entry name" value="AAA+_ATPase"/>
</dbReference>
<keyword evidence="4" id="KW-0238">DNA-binding</keyword>
<dbReference type="STRING" id="563192.HMPREF0179_01399"/>
<keyword evidence="2" id="KW-0067">ATP-binding</keyword>
<dbReference type="eggNOG" id="COG3829">
    <property type="taxonomic scope" value="Bacteria"/>
</dbReference>
<dbReference type="SUPFAM" id="SSF55785">
    <property type="entry name" value="PYP-like sensor domain (PAS domain)"/>
    <property type="match status" value="1"/>
</dbReference>
<dbReference type="SMART" id="SM00091">
    <property type="entry name" value="PAS"/>
    <property type="match status" value="1"/>
</dbReference>